<comment type="similarity">
    <text evidence="1">In the C-terminal section; belongs to the class-I pyridoxal-phosphate-dependent aminotransferase family.</text>
</comment>
<dbReference type="OrthoDB" id="9808770at2"/>
<dbReference type="SMART" id="SM00345">
    <property type="entry name" value="HTH_GNTR"/>
    <property type="match status" value="1"/>
</dbReference>
<evidence type="ECO:0000256" key="3">
    <source>
        <dbReference type="ARBA" id="ARBA00023015"/>
    </source>
</evidence>
<dbReference type="PANTHER" id="PTHR46577">
    <property type="entry name" value="HTH-TYPE TRANSCRIPTIONAL REGULATORY PROTEIN GABR"/>
    <property type="match status" value="1"/>
</dbReference>
<dbReference type="CDD" id="cd07377">
    <property type="entry name" value="WHTH_GntR"/>
    <property type="match status" value="1"/>
</dbReference>
<organism evidence="7 8">
    <name type="scientific">Bradyrhizobium macuxiense</name>
    <dbReference type="NCBI Taxonomy" id="1755647"/>
    <lineage>
        <taxon>Bacteria</taxon>
        <taxon>Pseudomonadati</taxon>
        <taxon>Pseudomonadota</taxon>
        <taxon>Alphaproteobacteria</taxon>
        <taxon>Hyphomicrobiales</taxon>
        <taxon>Nitrobacteraceae</taxon>
        <taxon>Bradyrhizobium</taxon>
    </lineage>
</organism>
<keyword evidence="3" id="KW-0805">Transcription regulation</keyword>
<dbReference type="Pfam" id="PF00155">
    <property type="entry name" value="Aminotran_1_2"/>
    <property type="match status" value="1"/>
</dbReference>
<dbReference type="InterPro" id="IPR015424">
    <property type="entry name" value="PyrdxlP-dep_Trfase"/>
</dbReference>
<dbReference type="CDD" id="cd00609">
    <property type="entry name" value="AAT_like"/>
    <property type="match status" value="1"/>
</dbReference>
<keyword evidence="7" id="KW-0032">Aminotransferase</keyword>
<evidence type="ECO:0000313" key="8">
    <source>
        <dbReference type="Proteomes" id="UP000321304"/>
    </source>
</evidence>
<dbReference type="InterPro" id="IPR004839">
    <property type="entry name" value="Aminotransferase_I/II_large"/>
</dbReference>
<dbReference type="InterPro" id="IPR000524">
    <property type="entry name" value="Tscrpt_reg_HTH_GntR"/>
</dbReference>
<dbReference type="PANTHER" id="PTHR46577:SF1">
    <property type="entry name" value="HTH-TYPE TRANSCRIPTIONAL REGULATORY PROTEIN GABR"/>
    <property type="match status" value="1"/>
</dbReference>
<dbReference type="PRINTS" id="PR00035">
    <property type="entry name" value="HTHGNTR"/>
</dbReference>
<dbReference type="GO" id="GO:0003677">
    <property type="term" value="F:DNA binding"/>
    <property type="evidence" value="ECO:0007669"/>
    <property type="project" value="UniProtKB-KW"/>
</dbReference>
<evidence type="ECO:0000313" key="7">
    <source>
        <dbReference type="EMBL" id="TWB87703.1"/>
    </source>
</evidence>
<dbReference type="GO" id="GO:0003700">
    <property type="term" value="F:DNA-binding transcription factor activity"/>
    <property type="evidence" value="ECO:0007669"/>
    <property type="project" value="InterPro"/>
</dbReference>
<dbReference type="PROSITE" id="PS50949">
    <property type="entry name" value="HTH_GNTR"/>
    <property type="match status" value="1"/>
</dbReference>
<reference evidence="7 8" key="1">
    <citation type="submission" date="2019-06" db="EMBL/GenBank/DDBJ databases">
        <title>Genomic Encyclopedia of Type Strains, Phase IV (KMG-V): Genome sequencing to study the core and pangenomes of soil and plant-associated prokaryotes.</title>
        <authorList>
            <person name="Whitman W."/>
        </authorList>
    </citation>
    <scope>NUCLEOTIDE SEQUENCE [LARGE SCALE GENOMIC DNA]</scope>
    <source>
        <strain evidence="7 8">BR 10355</strain>
    </source>
</reference>
<keyword evidence="2" id="KW-0663">Pyridoxal phosphate</keyword>
<dbReference type="InterPro" id="IPR015421">
    <property type="entry name" value="PyrdxlP-dep_Trfase_major"/>
</dbReference>
<keyword evidence="8" id="KW-1185">Reference proteome</keyword>
<keyword evidence="4" id="KW-0238">DNA-binding</keyword>
<dbReference type="AlphaFoldDB" id="A0A560KWT7"/>
<dbReference type="GO" id="GO:0030170">
    <property type="term" value="F:pyridoxal phosphate binding"/>
    <property type="evidence" value="ECO:0007669"/>
    <property type="project" value="InterPro"/>
</dbReference>
<dbReference type="Gene3D" id="1.10.10.10">
    <property type="entry name" value="Winged helix-like DNA-binding domain superfamily/Winged helix DNA-binding domain"/>
    <property type="match status" value="1"/>
</dbReference>
<gene>
    <name evidence="7" type="ORF">FBZ93_1201</name>
</gene>
<keyword evidence="5" id="KW-0804">Transcription</keyword>
<dbReference type="InterPro" id="IPR036390">
    <property type="entry name" value="WH_DNA-bd_sf"/>
</dbReference>
<evidence type="ECO:0000259" key="6">
    <source>
        <dbReference type="PROSITE" id="PS50949"/>
    </source>
</evidence>
<dbReference type="Proteomes" id="UP000321304">
    <property type="component" value="Unassembled WGS sequence"/>
</dbReference>
<dbReference type="InterPro" id="IPR036388">
    <property type="entry name" value="WH-like_DNA-bd_sf"/>
</dbReference>
<dbReference type="InterPro" id="IPR051446">
    <property type="entry name" value="HTH_trans_reg/aminotransferase"/>
</dbReference>
<feature type="domain" description="HTH gntR-type" evidence="6">
    <location>
        <begin position="19"/>
        <end position="87"/>
    </location>
</feature>
<evidence type="ECO:0000256" key="4">
    <source>
        <dbReference type="ARBA" id="ARBA00023125"/>
    </source>
</evidence>
<sequence>MRSLDRRLRGLALVRDDVNPLYRQVYEYIRTAISSGQLRPGDRLPSTRSLAEQFGTARGTMDAAYAILAGEGYVVGRGPAGTVVSADLDRYVVADAVSRQRFSTSARRFAVQVPRPFQMALPALDAFPRKVWSRLVARHARALLPANMAYPDPAGYAPLREAIAGYLATSCGVRCSADHILITNGYQDALNVVAGVLLRMGDQVWIEDPSYPPAAEALKAAGARLVPIRVDTEGLRVSDGLARARRARLAVVTPSHQSPLGVALSLPRRLALLSWAGAAGAWIIEDDYDSEFRYVGRPLPALKSLDRDQRVIYAGTFSKVLYPGLRLGYLVVPEQLIAAFTRFNRLRHLGHATLKQRVVADFIGAGALAYFHP</sequence>
<dbReference type="EMBL" id="VITY01000020">
    <property type="protein sequence ID" value="TWB87703.1"/>
    <property type="molecule type" value="Genomic_DNA"/>
</dbReference>
<dbReference type="SUPFAM" id="SSF53383">
    <property type="entry name" value="PLP-dependent transferases"/>
    <property type="match status" value="1"/>
</dbReference>
<comment type="caution">
    <text evidence="7">The sequence shown here is derived from an EMBL/GenBank/DDBJ whole genome shotgun (WGS) entry which is preliminary data.</text>
</comment>
<dbReference type="SUPFAM" id="SSF46785">
    <property type="entry name" value="Winged helix' DNA-binding domain"/>
    <property type="match status" value="1"/>
</dbReference>
<protein>
    <submittedName>
        <fullName evidence="7">GntR family transcriptional regulator/MocR family aminotransferase</fullName>
    </submittedName>
</protein>
<name>A0A560KWT7_9BRAD</name>
<proteinExistence type="inferred from homology"/>
<dbReference type="GO" id="GO:0008483">
    <property type="term" value="F:transaminase activity"/>
    <property type="evidence" value="ECO:0007669"/>
    <property type="project" value="UniProtKB-KW"/>
</dbReference>
<evidence type="ECO:0000256" key="5">
    <source>
        <dbReference type="ARBA" id="ARBA00023163"/>
    </source>
</evidence>
<dbReference type="Pfam" id="PF00392">
    <property type="entry name" value="GntR"/>
    <property type="match status" value="1"/>
</dbReference>
<accession>A0A560KWT7</accession>
<evidence type="ECO:0000256" key="2">
    <source>
        <dbReference type="ARBA" id="ARBA00022898"/>
    </source>
</evidence>
<keyword evidence="7" id="KW-0808">Transferase</keyword>
<dbReference type="Gene3D" id="3.40.640.10">
    <property type="entry name" value="Type I PLP-dependent aspartate aminotransferase-like (Major domain)"/>
    <property type="match status" value="1"/>
</dbReference>
<evidence type="ECO:0000256" key="1">
    <source>
        <dbReference type="ARBA" id="ARBA00005384"/>
    </source>
</evidence>